<dbReference type="AlphaFoldDB" id="A0AAV4MBB7"/>
<name>A0AAV4MBB7_CAEEX</name>
<sequence length="190" mass="21463">MNVMQHLDKIPQPMGIYQNIPTKRNDFLTPSERMHIGAWKAQSHTLQLISKFNKVTIPSRWIKTRSTPVGKQTWLSGTSPKFSSRTNVDGYEERVSDCPGIGFRPNPQSLSYCQELHQEITHPATTSGFHYVSSEKIAPEYFSGLAAQVSSRVQLDNLEKIFARRDPHPKRDIAFSTQGGARPLFAIHVS</sequence>
<comment type="caution">
    <text evidence="1">The sequence shown here is derived from an EMBL/GenBank/DDBJ whole genome shotgun (WGS) entry which is preliminary data.</text>
</comment>
<gene>
    <name evidence="1" type="ORF">CEXT_747261</name>
</gene>
<proteinExistence type="predicted"/>
<accession>A0AAV4MBB7</accession>
<dbReference type="Proteomes" id="UP001054945">
    <property type="component" value="Unassembled WGS sequence"/>
</dbReference>
<evidence type="ECO:0000313" key="2">
    <source>
        <dbReference type="Proteomes" id="UP001054945"/>
    </source>
</evidence>
<dbReference type="EMBL" id="BPLR01019551">
    <property type="protein sequence ID" value="GIX69155.1"/>
    <property type="molecule type" value="Genomic_DNA"/>
</dbReference>
<reference evidence="1 2" key="1">
    <citation type="submission" date="2021-06" db="EMBL/GenBank/DDBJ databases">
        <title>Caerostris extrusa draft genome.</title>
        <authorList>
            <person name="Kono N."/>
            <person name="Arakawa K."/>
        </authorList>
    </citation>
    <scope>NUCLEOTIDE SEQUENCE [LARGE SCALE GENOMIC DNA]</scope>
</reference>
<keyword evidence="2" id="KW-1185">Reference proteome</keyword>
<protein>
    <submittedName>
        <fullName evidence="1">Uncharacterized protein</fullName>
    </submittedName>
</protein>
<evidence type="ECO:0000313" key="1">
    <source>
        <dbReference type="EMBL" id="GIX69155.1"/>
    </source>
</evidence>
<organism evidence="1 2">
    <name type="scientific">Caerostris extrusa</name>
    <name type="common">Bark spider</name>
    <name type="synonym">Caerostris bankana</name>
    <dbReference type="NCBI Taxonomy" id="172846"/>
    <lineage>
        <taxon>Eukaryota</taxon>
        <taxon>Metazoa</taxon>
        <taxon>Ecdysozoa</taxon>
        <taxon>Arthropoda</taxon>
        <taxon>Chelicerata</taxon>
        <taxon>Arachnida</taxon>
        <taxon>Araneae</taxon>
        <taxon>Araneomorphae</taxon>
        <taxon>Entelegynae</taxon>
        <taxon>Araneoidea</taxon>
        <taxon>Araneidae</taxon>
        <taxon>Caerostris</taxon>
    </lineage>
</organism>